<dbReference type="WBParaSite" id="JU765_v2.g14503.t1">
    <property type="protein sequence ID" value="JU765_v2.g14503.t1"/>
    <property type="gene ID" value="JU765_v2.g14503"/>
</dbReference>
<proteinExistence type="predicted"/>
<dbReference type="Proteomes" id="UP000887576">
    <property type="component" value="Unplaced"/>
</dbReference>
<evidence type="ECO:0000313" key="1">
    <source>
        <dbReference type="Proteomes" id="UP000887576"/>
    </source>
</evidence>
<reference evidence="2" key="1">
    <citation type="submission" date="2022-11" db="UniProtKB">
        <authorList>
            <consortium name="WormBaseParasite"/>
        </authorList>
    </citation>
    <scope>IDENTIFICATION</scope>
</reference>
<protein>
    <submittedName>
        <fullName evidence="2">Uncharacterized protein</fullName>
    </submittedName>
</protein>
<accession>A0AC34Q9U0</accession>
<organism evidence="1 2">
    <name type="scientific">Panagrolaimus sp. JU765</name>
    <dbReference type="NCBI Taxonomy" id="591449"/>
    <lineage>
        <taxon>Eukaryota</taxon>
        <taxon>Metazoa</taxon>
        <taxon>Ecdysozoa</taxon>
        <taxon>Nematoda</taxon>
        <taxon>Chromadorea</taxon>
        <taxon>Rhabditida</taxon>
        <taxon>Tylenchina</taxon>
        <taxon>Panagrolaimomorpha</taxon>
        <taxon>Panagrolaimoidea</taxon>
        <taxon>Panagrolaimidae</taxon>
        <taxon>Panagrolaimus</taxon>
    </lineage>
</organism>
<name>A0AC34Q9U0_9BILA</name>
<evidence type="ECO:0000313" key="2">
    <source>
        <dbReference type="WBParaSite" id="JU765_v2.g14503.t1"/>
    </source>
</evidence>
<sequence length="76" mass="8561">MSEKHAFSSIVSIRIFFPSSKGKSVCVWYTDNGERLGTYDGHSGAIWDVDVSWDTTHLVSSAADNTMKIWHAYKSF</sequence>